<reference evidence="2 3" key="1">
    <citation type="journal article" date="2015" name="Genome Announc.">
        <title>Draft Genome Sequence and Gene Annotation of the Entomopathogenic Fungus Verticillium hemipterigenum.</title>
        <authorList>
            <person name="Horn F."/>
            <person name="Habel A."/>
            <person name="Scharf D.H."/>
            <person name="Dworschak J."/>
            <person name="Brakhage A.A."/>
            <person name="Guthke R."/>
            <person name="Hertweck C."/>
            <person name="Linde J."/>
        </authorList>
    </citation>
    <scope>NUCLEOTIDE SEQUENCE [LARGE SCALE GENOMIC DNA]</scope>
</reference>
<organism evidence="2 3">
    <name type="scientific">[Torrubiella] hemipterigena</name>
    <dbReference type="NCBI Taxonomy" id="1531966"/>
    <lineage>
        <taxon>Eukaryota</taxon>
        <taxon>Fungi</taxon>
        <taxon>Dikarya</taxon>
        <taxon>Ascomycota</taxon>
        <taxon>Pezizomycotina</taxon>
        <taxon>Sordariomycetes</taxon>
        <taxon>Hypocreomycetidae</taxon>
        <taxon>Hypocreales</taxon>
        <taxon>Clavicipitaceae</taxon>
        <taxon>Clavicipitaceae incertae sedis</taxon>
        <taxon>'Torrubiella' clade</taxon>
    </lineage>
</organism>
<evidence type="ECO:0000313" key="2">
    <source>
        <dbReference type="EMBL" id="CEJ92589.1"/>
    </source>
</evidence>
<gene>
    <name evidence="2" type="ORF">VHEMI08232</name>
</gene>
<evidence type="ECO:0000259" key="1">
    <source>
        <dbReference type="Pfam" id="PF13649"/>
    </source>
</evidence>
<sequence length="292" mass="31559">MPAMTPQELADCLLDKTEPEHNIAALEHRQRLIESWVIPQGSRILEIGPGQGDFTVCLADAVGPTGKVVAVDPAPLDWGTPSYATARPFVLASPLGPRIEFVQDDPIHYLENLPKDEQSFDFIAFCHSIWYFSQPTYLPTMLSLAKGRIGGALIAEYSMSTSIPEAVPHVLAALAANAVESFRGEDSSRNIRSALTPAQIQKAAEEVGWALGSEKLITPGAKQLDAFREVYMIINGSGFVSDVTAADISDKVKVMLKGMQHAVAASVDTVEGGVHGVRNMDVWSARFEPSTK</sequence>
<dbReference type="InterPro" id="IPR041698">
    <property type="entry name" value="Methyltransf_25"/>
</dbReference>
<name>A0A0A1TCS3_9HYPO</name>
<accession>A0A0A1TCS3</accession>
<dbReference type="CDD" id="cd02440">
    <property type="entry name" value="AdoMet_MTases"/>
    <property type="match status" value="1"/>
</dbReference>
<dbReference type="EMBL" id="CDHN01000004">
    <property type="protein sequence ID" value="CEJ92589.1"/>
    <property type="molecule type" value="Genomic_DNA"/>
</dbReference>
<proteinExistence type="predicted"/>
<dbReference type="InterPro" id="IPR029063">
    <property type="entry name" value="SAM-dependent_MTases_sf"/>
</dbReference>
<keyword evidence="3" id="KW-1185">Reference proteome</keyword>
<dbReference type="SUPFAM" id="SSF53335">
    <property type="entry name" value="S-adenosyl-L-methionine-dependent methyltransferases"/>
    <property type="match status" value="1"/>
</dbReference>
<dbReference type="OrthoDB" id="8300214at2759"/>
<evidence type="ECO:0000313" key="3">
    <source>
        <dbReference type="Proteomes" id="UP000039046"/>
    </source>
</evidence>
<dbReference type="Proteomes" id="UP000039046">
    <property type="component" value="Unassembled WGS sequence"/>
</dbReference>
<dbReference type="Gene3D" id="3.40.50.150">
    <property type="entry name" value="Vaccinia Virus protein VP39"/>
    <property type="match status" value="1"/>
</dbReference>
<dbReference type="STRING" id="1531966.A0A0A1TCS3"/>
<dbReference type="AlphaFoldDB" id="A0A0A1TCS3"/>
<dbReference type="Pfam" id="PF13649">
    <property type="entry name" value="Methyltransf_25"/>
    <property type="match status" value="1"/>
</dbReference>
<feature type="domain" description="Methyltransferase" evidence="1">
    <location>
        <begin position="44"/>
        <end position="136"/>
    </location>
</feature>
<dbReference type="HOGENOM" id="CLU_058846_1_0_1"/>
<protein>
    <recommendedName>
        <fullName evidence="1">Methyltransferase domain-containing protein</fullName>
    </recommendedName>
</protein>